<organism evidence="1 2">
    <name type="scientific">Colletotrichum zoysiae</name>
    <dbReference type="NCBI Taxonomy" id="1216348"/>
    <lineage>
        <taxon>Eukaryota</taxon>
        <taxon>Fungi</taxon>
        <taxon>Dikarya</taxon>
        <taxon>Ascomycota</taxon>
        <taxon>Pezizomycotina</taxon>
        <taxon>Sordariomycetes</taxon>
        <taxon>Hypocreomycetidae</taxon>
        <taxon>Glomerellales</taxon>
        <taxon>Glomerellaceae</taxon>
        <taxon>Colletotrichum</taxon>
        <taxon>Colletotrichum graminicola species complex</taxon>
    </lineage>
</organism>
<protein>
    <submittedName>
        <fullName evidence="1">Uncharacterized protein</fullName>
    </submittedName>
</protein>
<proteinExistence type="predicted"/>
<sequence>MPRRKRQTLTTPYEYAVKCVCGPGPRVPDNGISQFRWRNRFRKRSRLYRSESLTSHSASAAVVVASRRQASLLARSEAAVQRCGVSLFKKQFLVGPSKLTRASRNEANEGGETCVHVLSAHPDLPMKLQPQYTKRLQSTRTFFSTQPSRGMRE</sequence>
<dbReference type="AlphaFoldDB" id="A0AAD9H619"/>
<gene>
    <name evidence="1" type="ORF">LX32DRAFT_173517</name>
</gene>
<reference evidence="1" key="1">
    <citation type="submission" date="2021-06" db="EMBL/GenBank/DDBJ databases">
        <title>Comparative genomics, transcriptomics and evolutionary studies reveal genomic signatures of adaptation to plant cell wall in hemibiotrophic fungi.</title>
        <authorList>
            <consortium name="DOE Joint Genome Institute"/>
            <person name="Baroncelli R."/>
            <person name="Diaz J.F."/>
            <person name="Benocci T."/>
            <person name="Peng M."/>
            <person name="Battaglia E."/>
            <person name="Haridas S."/>
            <person name="Andreopoulos W."/>
            <person name="Labutti K."/>
            <person name="Pangilinan J."/>
            <person name="Floch G.L."/>
            <person name="Makela M.R."/>
            <person name="Henrissat B."/>
            <person name="Grigoriev I.V."/>
            <person name="Crouch J.A."/>
            <person name="De Vries R.P."/>
            <person name="Sukno S.A."/>
            <person name="Thon M.R."/>
        </authorList>
    </citation>
    <scope>NUCLEOTIDE SEQUENCE</scope>
    <source>
        <strain evidence="1">MAFF235873</strain>
    </source>
</reference>
<accession>A0AAD9H619</accession>
<dbReference type="Proteomes" id="UP001232148">
    <property type="component" value="Unassembled WGS sequence"/>
</dbReference>
<comment type="caution">
    <text evidence="1">The sequence shown here is derived from an EMBL/GenBank/DDBJ whole genome shotgun (WGS) entry which is preliminary data.</text>
</comment>
<evidence type="ECO:0000313" key="1">
    <source>
        <dbReference type="EMBL" id="KAK2022915.1"/>
    </source>
</evidence>
<name>A0AAD9H619_9PEZI</name>
<dbReference type="EMBL" id="MU843020">
    <property type="protein sequence ID" value="KAK2022915.1"/>
    <property type="molecule type" value="Genomic_DNA"/>
</dbReference>
<keyword evidence="2" id="KW-1185">Reference proteome</keyword>
<evidence type="ECO:0000313" key="2">
    <source>
        <dbReference type="Proteomes" id="UP001232148"/>
    </source>
</evidence>